<evidence type="ECO:0000256" key="1">
    <source>
        <dbReference type="SAM" id="MobiDB-lite"/>
    </source>
</evidence>
<feature type="region of interest" description="Disordered" evidence="1">
    <location>
        <begin position="18"/>
        <end position="46"/>
    </location>
</feature>
<dbReference type="VEuPathDB" id="VectorBase:SCAU010608"/>
<evidence type="ECO:0000256" key="2">
    <source>
        <dbReference type="SAM" id="SignalP"/>
    </source>
</evidence>
<feature type="region of interest" description="Disordered" evidence="1">
    <location>
        <begin position="718"/>
        <end position="738"/>
    </location>
</feature>
<dbReference type="Proteomes" id="UP000095300">
    <property type="component" value="Unassembled WGS sequence"/>
</dbReference>
<keyword evidence="2" id="KW-0732">Signal</keyword>
<feature type="signal peptide" evidence="2">
    <location>
        <begin position="1"/>
        <end position="18"/>
    </location>
</feature>
<dbReference type="PROSITE" id="PS51257">
    <property type="entry name" value="PROKAR_LIPOPROTEIN"/>
    <property type="match status" value="1"/>
</dbReference>
<name>A0A1I8PS96_STOCA</name>
<feature type="chain" id="PRO_5009327120" evidence="2">
    <location>
        <begin position="19"/>
        <end position="738"/>
    </location>
</feature>
<dbReference type="EnsemblMetazoa" id="SCAU010608-RA">
    <property type="protein sequence ID" value="SCAU010608-PA"/>
    <property type="gene ID" value="SCAU010608"/>
</dbReference>
<evidence type="ECO:0000313" key="4">
    <source>
        <dbReference type="Proteomes" id="UP000095300"/>
    </source>
</evidence>
<gene>
    <name evidence="3" type="primary">106081520</name>
</gene>
<protein>
    <submittedName>
        <fullName evidence="3">Uncharacterized protein</fullName>
    </submittedName>
</protein>
<sequence length="738" mass="75891">MTRVRITLFFFGLPSSATVSTTRTSSGSSFTSSSCSSSEGISSAGTSSTVTVVSGCLSSSSTVSIFVTSCLLPLTFLMTRVRITFFFLRFPSSETVSTTRTSSGISLISSGSSSSAGTSSTVTVVSGCLSSSSTVSILVTSCLSPLTFLMIRVRIFFLLGLPSSVIVSTTRTSSGISLTSSGCSSSGCSSSGCCSSSSTVTCFSPLNFLTTRVRVFFRLGLLSSRVSLSSSSGCSSTGNSSTVTVVSGCLSSSSTVSILVTSSLSPFTFLMTRVRIFFLLGLPSSDIDSITRTSSGISSTSSGSSFSWTVTSSTVTVVSGCLSSSSTVSILVTSCLSPLTFLMTRVRIFFLLGLPSSETVSTTRTSSGISFTSSGSSSSWTITSSTVTVVSGCLSSSSTVSILVTSCLSPLTFLITRVRIFFFFGLPSSETVSTTRISSGISFTSSGSSSSWTVTSSTVTVVSGSLSSSSTVSILVTSCLSPLTFLMTRVRIFFFLGLPSSETVSTTRTSSGISFTSSGSSSSWTLTSSTVTVVSGCLSSSSTVSILVTSCLSPLTFFMTRVRIFVFFGLPSSDTVSTTRISSGISFTSSGSSSRWTVTSSTVTVVSGCLSSSSTVSILVTSCLSPLTFFMTRVRIFFFFGLPFSETVSTTRTSSGISVTSSGCSSSAGSSSTVTVVSGCLSSSSTVSILVTSCLSPFTFLMTRVRIFFLLGLPSSETVSTTRTSSGISFTSSGSSSS</sequence>
<proteinExistence type="predicted"/>
<reference evidence="3" key="1">
    <citation type="submission" date="2020-05" db="UniProtKB">
        <authorList>
            <consortium name="EnsemblMetazoa"/>
        </authorList>
    </citation>
    <scope>IDENTIFICATION</scope>
    <source>
        <strain evidence="3">USDA</strain>
    </source>
</reference>
<accession>A0A1I8PS96</accession>
<organism evidence="3 4">
    <name type="scientific">Stomoxys calcitrans</name>
    <name type="common">Stable fly</name>
    <name type="synonym">Conops calcitrans</name>
    <dbReference type="NCBI Taxonomy" id="35570"/>
    <lineage>
        <taxon>Eukaryota</taxon>
        <taxon>Metazoa</taxon>
        <taxon>Ecdysozoa</taxon>
        <taxon>Arthropoda</taxon>
        <taxon>Hexapoda</taxon>
        <taxon>Insecta</taxon>
        <taxon>Pterygota</taxon>
        <taxon>Neoptera</taxon>
        <taxon>Endopterygota</taxon>
        <taxon>Diptera</taxon>
        <taxon>Brachycera</taxon>
        <taxon>Muscomorpha</taxon>
        <taxon>Muscoidea</taxon>
        <taxon>Muscidae</taxon>
        <taxon>Stomoxys</taxon>
    </lineage>
</organism>
<evidence type="ECO:0000313" key="3">
    <source>
        <dbReference type="EnsemblMetazoa" id="SCAU010608-PA"/>
    </source>
</evidence>
<dbReference type="AlphaFoldDB" id="A0A1I8PS96"/>
<keyword evidence="4" id="KW-1185">Reference proteome</keyword>